<sequence>MDRGVVLKRNQTDSFFGQQCPTESWTLSSGRGSSPIAAIPFLSVLTCKQRFIIFDNFPSRGARPTPFQKEQQKDIAAKRPR</sequence>
<feature type="compositionally biased region" description="Basic and acidic residues" evidence="1">
    <location>
        <begin position="70"/>
        <end position="81"/>
    </location>
</feature>
<dbReference type="Proteomes" id="UP001054945">
    <property type="component" value="Unassembled WGS sequence"/>
</dbReference>
<reference evidence="2 3" key="1">
    <citation type="submission" date="2021-06" db="EMBL/GenBank/DDBJ databases">
        <title>Caerostris extrusa draft genome.</title>
        <authorList>
            <person name="Kono N."/>
            <person name="Arakawa K."/>
        </authorList>
    </citation>
    <scope>NUCLEOTIDE SEQUENCE [LARGE SCALE GENOMIC DNA]</scope>
</reference>
<name>A0AAV4RCG3_CAEEX</name>
<dbReference type="EMBL" id="BPLR01007781">
    <property type="protein sequence ID" value="GIY19663.1"/>
    <property type="molecule type" value="Genomic_DNA"/>
</dbReference>
<evidence type="ECO:0000313" key="3">
    <source>
        <dbReference type="Proteomes" id="UP001054945"/>
    </source>
</evidence>
<proteinExistence type="predicted"/>
<protein>
    <submittedName>
        <fullName evidence="2">Uncharacterized protein</fullName>
    </submittedName>
</protein>
<gene>
    <name evidence="2" type="ORF">CEXT_800401</name>
</gene>
<dbReference type="AlphaFoldDB" id="A0AAV4RCG3"/>
<feature type="region of interest" description="Disordered" evidence="1">
    <location>
        <begin position="58"/>
        <end position="81"/>
    </location>
</feature>
<evidence type="ECO:0000256" key="1">
    <source>
        <dbReference type="SAM" id="MobiDB-lite"/>
    </source>
</evidence>
<evidence type="ECO:0000313" key="2">
    <source>
        <dbReference type="EMBL" id="GIY19663.1"/>
    </source>
</evidence>
<organism evidence="2 3">
    <name type="scientific">Caerostris extrusa</name>
    <name type="common">Bark spider</name>
    <name type="synonym">Caerostris bankana</name>
    <dbReference type="NCBI Taxonomy" id="172846"/>
    <lineage>
        <taxon>Eukaryota</taxon>
        <taxon>Metazoa</taxon>
        <taxon>Ecdysozoa</taxon>
        <taxon>Arthropoda</taxon>
        <taxon>Chelicerata</taxon>
        <taxon>Arachnida</taxon>
        <taxon>Araneae</taxon>
        <taxon>Araneomorphae</taxon>
        <taxon>Entelegynae</taxon>
        <taxon>Araneoidea</taxon>
        <taxon>Araneidae</taxon>
        <taxon>Caerostris</taxon>
    </lineage>
</organism>
<comment type="caution">
    <text evidence="2">The sequence shown here is derived from an EMBL/GenBank/DDBJ whole genome shotgun (WGS) entry which is preliminary data.</text>
</comment>
<accession>A0AAV4RCG3</accession>
<keyword evidence="3" id="KW-1185">Reference proteome</keyword>